<dbReference type="PROSITE" id="PS51257">
    <property type="entry name" value="PROKAR_LIPOPROTEIN"/>
    <property type="match status" value="1"/>
</dbReference>
<feature type="region of interest" description="Disordered" evidence="4">
    <location>
        <begin position="167"/>
        <end position="243"/>
    </location>
</feature>
<evidence type="ECO:0000313" key="6">
    <source>
        <dbReference type="EMBL" id="MBD2151850.1"/>
    </source>
</evidence>
<dbReference type="SMART" id="SM00062">
    <property type="entry name" value="PBPb"/>
    <property type="match status" value="1"/>
</dbReference>
<keyword evidence="2" id="KW-0813">Transport</keyword>
<evidence type="ECO:0000313" key="7">
    <source>
        <dbReference type="Proteomes" id="UP000631421"/>
    </source>
</evidence>
<protein>
    <submittedName>
        <fullName evidence="6">Amino acid ABC transporter substrate-binding protein</fullName>
    </submittedName>
</protein>
<keyword evidence="7" id="KW-1185">Reference proteome</keyword>
<evidence type="ECO:0000259" key="5">
    <source>
        <dbReference type="SMART" id="SM00062"/>
    </source>
</evidence>
<dbReference type="RefSeq" id="WP_190352268.1">
    <property type="nucleotide sequence ID" value="NZ_JACJPY010000070.1"/>
</dbReference>
<dbReference type="Gene3D" id="3.40.190.10">
    <property type="entry name" value="Periplasmic binding protein-like II"/>
    <property type="match status" value="2"/>
</dbReference>
<dbReference type="PANTHER" id="PTHR30085">
    <property type="entry name" value="AMINO ACID ABC TRANSPORTER PERMEASE"/>
    <property type="match status" value="1"/>
</dbReference>
<dbReference type="InterPro" id="IPR001638">
    <property type="entry name" value="Solute-binding_3/MltF_N"/>
</dbReference>
<gene>
    <name evidence="6" type="ORF">H6F44_17220</name>
</gene>
<reference evidence="6" key="1">
    <citation type="journal article" date="2015" name="ISME J.">
        <title>Draft Genome Sequence of Streptomyces incarnatus NRRL8089, which Produces the Nucleoside Antibiotic Sinefungin.</title>
        <authorList>
            <person name="Oshima K."/>
            <person name="Hattori M."/>
            <person name="Shimizu H."/>
            <person name="Fukuda K."/>
            <person name="Nemoto M."/>
            <person name="Inagaki K."/>
            <person name="Tamura T."/>
        </authorList>
    </citation>
    <scope>NUCLEOTIDE SEQUENCE</scope>
    <source>
        <strain evidence="6">FACHB-1277</strain>
    </source>
</reference>
<keyword evidence="3" id="KW-0732">Signal</keyword>
<proteinExistence type="inferred from homology"/>
<dbReference type="Proteomes" id="UP000631421">
    <property type="component" value="Unassembled WGS sequence"/>
</dbReference>
<feature type="domain" description="Solute-binding protein family 3/N-terminal" evidence="5">
    <location>
        <begin position="67"/>
        <end position="375"/>
    </location>
</feature>
<feature type="compositionally biased region" description="Polar residues" evidence="4">
    <location>
        <begin position="232"/>
        <end position="243"/>
    </location>
</feature>
<dbReference type="AlphaFoldDB" id="A0A926Z7H9"/>
<evidence type="ECO:0000256" key="4">
    <source>
        <dbReference type="SAM" id="MobiDB-lite"/>
    </source>
</evidence>
<comment type="caution">
    <text evidence="6">The sequence shown here is derived from an EMBL/GenBank/DDBJ whole genome shotgun (WGS) entry which is preliminary data.</text>
</comment>
<name>A0A926Z7H9_9CYAN</name>
<dbReference type="Pfam" id="PF00497">
    <property type="entry name" value="SBP_bac_3"/>
    <property type="match status" value="1"/>
</dbReference>
<sequence>MSLFSRHLSKSVIKQFFWGSLAIAVLTSCQDKPTPNPSIAATATPTAAPMITKETDGTLERVKQRGKLICGVNGKLPGFSYVDEQGSWSGLDVDYCRAIAAAVLGDATAVDFKPLLAKDRFTAIQTGEVDVLMRNTPRTLTRDVISNIAFAPTTFFDGQGIMLRIGTKPNAANSPANATPSPNATPAPSPNSTDSKPDVKEESKTESSKEVGKETNKDIGEETSRSAKSGKDNSGNSQPSSSELGAESIAIALKDLSGKKICVETGNNANNLESNIAESKLEVETVVLTDLENVLNAYAKGECDAVSSEKSQLAAWRSKLPRPADHRILDLNFSKEPFSPALVGNDDRWRDVVTWVIYATFYAEELGISQTNYNIFKDTKNLEVAKFLGTSDSLGIELGLAPDWTTQILKSVGNYDDIYSRNITPLDIPRGLNRSWKQGGLLYSMPFR</sequence>
<feature type="compositionally biased region" description="Basic and acidic residues" evidence="4">
    <location>
        <begin position="195"/>
        <end position="231"/>
    </location>
</feature>
<comment type="similarity">
    <text evidence="1">Belongs to the bacterial solute-binding protein 3 family.</text>
</comment>
<dbReference type="InterPro" id="IPR051455">
    <property type="entry name" value="Bact_solute-bind_prot3"/>
</dbReference>
<dbReference type="CDD" id="cd13692">
    <property type="entry name" value="PBP2_BztA"/>
    <property type="match status" value="1"/>
</dbReference>
<accession>A0A926Z7H9</accession>
<dbReference type="SUPFAM" id="SSF53850">
    <property type="entry name" value="Periplasmic binding protein-like II"/>
    <property type="match status" value="1"/>
</dbReference>
<organism evidence="6 7">
    <name type="scientific">Pseudanabaena cinerea FACHB-1277</name>
    <dbReference type="NCBI Taxonomy" id="2949581"/>
    <lineage>
        <taxon>Bacteria</taxon>
        <taxon>Bacillati</taxon>
        <taxon>Cyanobacteriota</taxon>
        <taxon>Cyanophyceae</taxon>
        <taxon>Pseudanabaenales</taxon>
        <taxon>Pseudanabaenaceae</taxon>
        <taxon>Pseudanabaena</taxon>
        <taxon>Pseudanabaena cinerea</taxon>
    </lineage>
</organism>
<feature type="compositionally biased region" description="Low complexity" evidence="4">
    <location>
        <begin position="169"/>
        <end position="182"/>
    </location>
</feature>
<reference evidence="6" key="2">
    <citation type="submission" date="2020-08" db="EMBL/GenBank/DDBJ databases">
        <authorList>
            <person name="Chen M."/>
            <person name="Teng W."/>
            <person name="Zhao L."/>
            <person name="Hu C."/>
            <person name="Zhou Y."/>
            <person name="Han B."/>
            <person name="Song L."/>
            <person name="Shu W."/>
        </authorList>
    </citation>
    <scope>NUCLEOTIDE SEQUENCE</scope>
    <source>
        <strain evidence="6">FACHB-1277</strain>
    </source>
</reference>
<dbReference type="GO" id="GO:0006865">
    <property type="term" value="P:amino acid transport"/>
    <property type="evidence" value="ECO:0007669"/>
    <property type="project" value="TreeGrafter"/>
</dbReference>
<evidence type="ECO:0000256" key="1">
    <source>
        <dbReference type="ARBA" id="ARBA00010333"/>
    </source>
</evidence>
<evidence type="ECO:0000256" key="2">
    <source>
        <dbReference type="ARBA" id="ARBA00022448"/>
    </source>
</evidence>
<dbReference type="PANTHER" id="PTHR30085:SF7">
    <property type="entry name" value="AMINO-ACID ABC TRANSPORTER-BINDING PROTEIN YHDW-RELATED"/>
    <property type="match status" value="1"/>
</dbReference>
<dbReference type="EMBL" id="JACJPY010000070">
    <property type="protein sequence ID" value="MBD2151850.1"/>
    <property type="molecule type" value="Genomic_DNA"/>
</dbReference>
<evidence type="ECO:0000256" key="3">
    <source>
        <dbReference type="ARBA" id="ARBA00022729"/>
    </source>
</evidence>